<feature type="compositionally biased region" description="Low complexity" evidence="1">
    <location>
        <begin position="1"/>
        <end position="17"/>
    </location>
</feature>
<reference evidence="3 4" key="1">
    <citation type="journal article" date="2010" name="Proc. Natl. Acad. Sci. U.S.A.">
        <title>Insights into evolution of multicellular fungi from the assembled chromosomes of the mushroom Coprinopsis cinerea (Coprinus cinereus).</title>
        <authorList>
            <person name="Stajich J.E."/>
            <person name="Wilke S.K."/>
            <person name="Ahren D."/>
            <person name="Au C.H."/>
            <person name="Birren B.W."/>
            <person name="Borodovsky M."/>
            <person name="Burns C."/>
            <person name="Canback B."/>
            <person name="Casselton L.A."/>
            <person name="Cheng C.K."/>
            <person name="Deng J."/>
            <person name="Dietrich F.S."/>
            <person name="Fargo D.C."/>
            <person name="Farman M.L."/>
            <person name="Gathman A.C."/>
            <person name="Goldberg J."/>
            <person name="Guigo R."/>
            <person name="Hoegger P.J."/>
            <person name="Hooker J.B."/>
            <person name="Huggins A."/>
            <person name="James T.Y."/>
            <person name="Kamada T."/>
            <person name="Kilaru S."/>
            <person name="Kodira C."/>
            <person name="Kues U."/>
            <person name="Kupfer D."/>
            <person name="Kwan H.S."/>
            <person name="Lomsadze A."/>
            <person name="Li W."/>
            <person name="Lilly W.W."/>
            <person name="Ma L.J."/>
            <person name="Mackey A.J."/>
            <person name="Manning G."/>
            <person name="Martin F."/>
            <person name="Muraguchi H."/>
            <person name="Natvig D.O."/>
            <person name="Palmerini H."/>
            <person name="Ramesh M.A."/>
            <person name="Rehmeyer C.J."/>
            <person name="Roe B.A."/>
            <person name="Shenoy N."/>
            <person name="Stanke M."/>
            <person name="Ter-Hovhannisyan V."/>
            <person name="Tunlid A."/>
            <person name="Velagapudi R."/>
            <person name="Vision T.J."/>
            <person name="Zeng Q."/>
            <person name="Zolan M.E."/>
            <person name="Pukkila P.J."/>
        </authorList>
    </citation>
    <scope>NUCLEOTIDE SEQUENCE [LARGE SCALE GENOMIC DNA]</scope>
    <source>
        <strain evidence="4">Okayama-7 / 130 / ATCC MYA-4618 / FGSC 9003</strain>
    </source>
</reference>
<sequence>MASYSPTSSIPSRGSSDSGRHTPNVQGDVPTAVQNLLASTKRLQQVLKDWSKARATVTDVSDVYVQIGTEFNTVIHAFAYHQIDLSDIHIVPQEMRTILEVCLAEEPSPEVLDQYMPELKQTLVKLLKGLQVRQEAWKARALGESSSRNVSPRNST</sequence>
<dbReference type="InterPro" id="IPR056279">
    <property type="entry name" value="Aip3p_Bud6_N"/>
</dbReference>
<evidence type="ECO:0000259" key="2">
    <source>
        <dbReference type="Pfam" id="PF23153"/>
    </source>
</evidence>
<dbReference type="RefSeq" id="XP_001830838.1">
    <property type="nucleotide sequence ID" value="XM_001830786.2"/>
</dbReference>
<evidence type="ECO:0000256" key="1">
    <source>
        <dbReference type="SAM" id="MobiDB-lite"/>
    </source>
</evidence>
<proteinExistence type="predicted"/>
<accession>A8N7N2</accession>
<comment type="caution">
    <text evidence="3">The sequence shown here is derived from an EMBL/GenBank/DDBJ whole genome shotgun (WGS) entry which is preliminary data.</text>
</comment>
<dbReference type="AlphaFoldDB" id="A8N7N2"/>
<protein>
    <recommendedName>
        <fullName evidence="2">Aip3p/Bud6 N-terminal domain-containing protein</fullName>
    </recommendedName>
</protein>
<gene>
    <name evidence="3" type="ORF">CC1G_02289</name>
</gene>
<dbReference type="Pfam" id="PF23153">
    <property type="entry name" value="Aip3p_Bud6_N"/>
    <property type="match status" value="1"/>
</dbReference>
<dbReference type="OrthoDB" id="783096at2759"/>
<organism evidence="3 4">
    <name type="scientific">Coprinopsis cinerea (strain Okayama-7 / 130 / ATCC MYA-4618 / FGSC 9003)</name>
    <name type="common">Inky cap fungus</name>
    <name type="synonym">Hormographiella aspergillata</name>
    <dbReference type="NCBI Taxonomy" id="240176"/>
    <lineage>
        <taxon>Eukaryota</taxon>
        <taxon>Fungi</taxon>
        <taxon>Dikarya</taxon>
        <taxon>Basidiomycota</taxon>
        <taxon>Agaricomycotina</taxon>
        <taxon>Agaricomycetes</taxon>
        <taxon>Agaricomycetidae</taxon>
        <taxon>Agaricales</taxon>
        <taxon>Agaricineae</taxon>
        <taxon>Psathyrellaceae</taxon>
        <taxon>Coprinopsis</taxon>
    </lineage>
</organism>
<feature type="region of interest" description="Disordered" evidence="1">
    <location>
        <begin position="1"/>
        <end position="28"/>
    </location>
</feature>
<dbReference type="KEGG" id="cci:CC1G_02289"/>
<dbReference type="OMA" id="QFNTTIH"/>
<evidence type="ECO:0000313" key="4">
    <source>
        <dbReference type="Proteomes" id="UP000001861"/>
    </source>
</evidence>
<dbReference type="VEuPathDB" id="FungiDB:CC1G_02289"/>
<dbReference type="eggNOG" id="ENOG502SR60">
    <property type="taxonomic scope" value="Eukaryota"/>
</dbReference>
<dbReference type="EMBL" id="AACS02000003">
    <property type="protein sequence ID" value="EAU90902.1"/>
    <property type="molecule type" value="Genomic_DNA"/>
</dbReference>
<dbReference type="InParanoid" id="A8N7N2"/>
<dbReference type="Proteomes" id="UP000001861">
    <property type="component" value="Unassembled WGS sequence"/>
</dbReference>
<evidence type="ECO:0000313" key="3">
    <source>
        <dbReference type="EMBL" id="EAU90902.1"/>
    </source>
</evidence>
<name>A8N7N2_COPC7</name>
<keyword evidence="4" id="KW-1185">Reference proteome</keyword>
<dbReference type="GeneID" id="6007286"/>
<feature type="domain" description="Aip3p/Bud6 N-terminal" evidence="2">
    <location>
        <begin position="31"/>
        <end position="138"/>
    </location>
</feature>